<dbReference type="PRINTS" id="PR00507">
    <property type="entry name" value="N12N6MTFRASE"/>
</dbReference>
<proteinExistence type="predicted"/>
<dbReference type="InterPro" id="IPR029063">
    <property type="entry name" value="SAM-dependent_MTases_sf"/>
</dbReference>
<dbReference type="Proteomes" id="UP000036471">
    <property type="component" value="Unassembled WGS sequence"/>
</dbReference>
<protein>
    <recommendedName>
        <fullName evidence="3">Methyltransferase small domain-containing protein</fullName>
    </recommendedName>
</protein>
<feature type="non-terminal residue" evidence="4">
    <location>
        <position position="253"/>
    </location>
</feature>
<keyword evidence="1" id="KW-0489">Methyltransferase</keyword>
<comment type="caution">
    <text evidence="4">The sequence shown here is derived from an EMBL/GenBank/DDBJ whole genome shotgun (WGS) entry which is preliminary data.</text>
</comment>
<feature type="domain" description="Methyltransferase small" evidence="3">
    <location>
        <begin position="144"/>
        <end position="250"/>
    </location>
</feature>
<evidence type="ECO:0000256" key="2">
    <source>
        <dbReference type="ARBA" id="ARBA00022691"/>
    </source>
</evidence>
<dbReference type="Pfam" id="PF05175">
    <property type="entry name" value="MTS"/>
    <property type="match status" value="1"/>
</dbReference>
<dbReference type="EMBL" id="JTHG01000417">
    <property type="protein sequence ID" value="KMO11179.1"/>
    <property type="molecule type" value="Genomic_DNA"/>
</dbReference>
<keyword evidence="5" id="KW-1185">Reference proteome</keyword>
<dbReference type="CDD" id="cd02440">
    <property type="entry name" value="AdoMet_MTases"/>
    <property type="match status" value="1"/>
</dbReference>
<evidence type="ECO:0000313" key="5">
    <source>
        <dbReference type="Proteomes" id="UP000036471"/>
    </source>
</evidence>
<evidence type="ECO:0000256" key="1">
    <source>
        <dbReference type="ARBA" id="ARBA00022603"/>
    </source>
</evidence>
<sequence length="253" mass="26743">MNFSISTQHFQSGTALAPAPSPAAILEAGTRLAEHLAKGRAIDAGILRAAMEAACGGSDAEGFWLWKDAYEAGEVAQVLFLRRFWPAIRARTAVAPERLIMTARIAGLLPTQTRRSEESEAFQQFSTPLPLGYVAAHAAMVRPGERVLEPSAGTGLLAIHAEFAGARLHLNELAPTRAGLLSALYPACGVTQLDAAQIHDRLDAGVSADVVLMNPPFAAAVEGRYRDATATHLRSALSRLAPGGRLVTITGES</sequence>
<gene>
    <name evidence="4" type="ORF">QR79_30220</name>
</gene>
<dbReference type="InterPro" id="IPR007848">
    <property type="entry name" value="Small_mtfrase_dom"/>
</dbReference>
<keyword evidence="2" id="KW-0949">S-adenosyl-L-methionine</keyword>
<organism evidence="4 5">
    <name type="scientific">Methylobacterium indicum</name>
    <dbReference type="NCBI Taxonomy" id="1775910"/>
    <lineage>
        <taxon>Bacteria</taxon>
        <taxon>Pseudomonadati</taxon>
        <taxon>Pseudomonadota</taxon>
        <taxon>Alphaproteobacteria</taxon>
        <taxon>Hyphomicrobiales</taxon>
        <taxon>Methylobacteriaceae</taxon>
        <taxon>Methylobacterium</taxon>
    </lineage>
</organism>
<accession>A0ABR5GRD5</accession>
<keyword evidence="1" id="KW-0808">Transferase</keyword>
<name>A0ABR5GRD5_9HYPH</name>
<dbReference type="Gene3D" id="3.40.50.150">
    <property type="entry name" value="Vaccinia Virus protein VP39"/>
    <property type="match status" value="1"/>
</dbReference>
<reference evidence="4 5" key="1">
    <citation type="submission" date="2014-11" db="EMBL/GenBank/DDBJ databases">
        <title>Comparative genomics of Methylobacterium species.</title>
        <authorList>
            <person name="Chaudhry V."/>
            <person name="Patil P.B."/>
        </authorList>
    </citation>
    <scope>NUCLEOTIDE SEQUENCE [LARGE SCALE GENOMIC DNA]</scope>
    <source>
        <strain evidence="4 5">SE3.6</strain>
    </source>
</reference>
<dbReference type="SUPFAM" id="SSF53335">
    <property type="entry name" value="S-adenosyl-L-methionine-dependent methyltransferases"/>
    <property type="match status" value="1"/>
</dbReference>
<evidence type="ECO:0000259" key="3">
    <source>
        <dbReference type="Pfam" id="PF05175"/>
    </source>
</evidence>
<evidence type="ECO:0000313" key="4">
    <source>
        <dbReference type="EMBL" id="KMO11179.1"/>
    </source>
</evidence>